<organism evidence="2 3">
    <name type="scientific">Tolypocladium capitatum</name>
    <dbReference type="NCBI Taxonomy" id="45235"/>
    <lineage>
        <taxon>Eukaryota</taxon>
        <taxon>Fungi</taxon>
        <taxon>Dikarya</taxon>
        <taxon>Ascomycota</taxon>
        <taxon>Pezizomycotina</taxon>
        <taxon>Sordariomycetes</taxon>
        <taxon>Hypocreomycetidae</taxon>
        <taxon>Hypocreales</taxon>
        <taxon>Ophiocordycipitaceae</taxon>
        <taxon>Tolypocladium</taxon>
    </lineage>
</organism>
<protein>
    <recommendedName>
        <fullName evidence="4">Altered inheritance of mitochondria protein 21</fullName>
    </recommendedName>
</protein>
<feature type="region of interest" description="Disordered" evidence="1">
    <location>
        <begin position="1"/>
        <end position="102"/>
    </location>
</feature>
<dbReference type="InterPro" id="IPR021582">
    <property type="entry name" value="Aim21"/>
</dbReference>
<evidence type="ECO:0008006" key="4">
    <source>
        <dbReference type="Google" id="ProtNLM"/>
    </source>
</evidence>
<feature type="region of interest" description="Disordered" evidence="1">
    <location>
        <begin position="335"/>
        <end position="765"/>
    </location>
</feature>
<comment type="caution">
    <text evidence="2">The sequence shown here is derived from an EMBL/GenBank/DDBJ whole genome shotgun (WGS) entry which is preliminary data.</text>
</comment>
<accession>A0A2K3QD32</accession>
<evidence type="ECO:0000313" key="3">
    <source>
        <dbReference type="Proteomes" id="UP000236621"/>
    </source>
</evidence>
<keyword evidence="3" id="KW-1185">Reference proteome</keyword>
<name>A0A2K3QD32_9HYPO</name>
<feature type="compositionally biased region" description="Basic and acidic residues" evidence="1">
    <location>
        <begin position="724"/>
        <end position="749"/>
    </location>
</feature>
<feature type="compositionally biased region" description="Basic and acidic residues" evidence="1">
    <location>
        <begin position="473"/>
        <end position="500"/>
    </location>
</feature>
<feature type="compositionally biased region" description="Basic and acidic residues" evidence="1">
    <location>
        <begin position="589"/>
        <end position="604"/>
    </location>
</feature>
<feature type="compositionally biased region" description="Basic and acidic residues" evidence="1">
    <location>
        <begin position="369"/>
        <end position="380"/>
    </location>
</feature>
<dbReference type="OrthoDB" id="5386574at2759"/>
<dbReference type="Proteomes" id="UP000236621">
    <property type="component" value="Unassembled WGS sequence"/>
</dbReference>
<proteinExistence type="predicted"/>
<feature type="compositionally biased region" description="Basic residues" evidence="1">
    <location>
        <begin position="750"/>
        <end position="760"/>
    </location>
</feature>
<feature type="compositionally biased region" description="Basic and acidic residues" evidence="1">
    <location>
        <begin position="848"/>
        <end position="883"/>
    </location>
</feature>
<feature type="compositionally biased region" description="Polar residues" evidence="1">
    <location>
        <begin position="440"/>
        <end position="456"/>
    </location>
</feature>
<evidence type="ECO:0000256" key="1">
    <source>
        <dbReference type="SAM" id="MobiDB-lite"/>
    </source>
</evidence>
<sequence>MSAAAMQETPAVPPRPSRATDKEASAAPMPKVPPRPVNKRRDRSISPNPDRFARSPLNGGIVPKDPRATYLSQHYTHKQQYDDTVERSGSVPMPSVGEEGMEYSAVADELKHDEQRSSLPEQTRTVADDLKLHAPKPSLPAVSAKKQVMAVTRTDSDKAASFGIGQPSTAEERAVSRNSNKKRPSSSISAYSDHQTDDEHGIPEIGQRVPMNRHLGDVQAPSPGPGPEGTKKHHGRKLSARGLPPGSYGLHGHGATAQDKLDKAYYQKHPEVLEREQHTPLHDRQNDFAMSSSDLNRLVRDTANLKAALGASELRGTPTDEVAFQATEEYTSRISSSRPASAAAKGGSGIVSPQNDWLRPDVTSSDVDTPIHVDDPRHPEYYSCGNENDATVEDEEEYNVPILAQDEVKREPIRVQQPAIRPHPERRGNSFDGEDPPSRPTSRPGSIRITHTQPEYGSTPLEDVEEYEPLFSEEAKEEKPKQEMTDENECRRHFPSKDIWEDAPSSVHYTTTVLTPEEPEQNRRRSSAYNDDRPITPAQAFAQYQEQLAEKEASGRTNNFLPLSEEKPTWIGHQPHLQAKRPAASKRFPSRDVWEDAPESHLHEAALSGSPTEEEEEEDKPEIPARPVKKASPSSAPPVLADRPKARQSSGDDSVKQRPPLSDKPKPQIPPRPAKSTSGDSKDGAFSKPKPPVPSRPVGNKIAALQAGFMSDLNKRLQLGPQAPKKEDVAKEEETVEEKEKTPLSDARKSRARGPQRRAPAKSPALVVAAGNAPALTLTFFAPHTSWAIDPDYGDVAVSAETEAAPESETKAEVPHSTILEKAQERGESTKTGLLEEPVAIEASSEAGKTEEAELREKLVQTAQKDKTKESEDAEEELVKGEKTLASNRAGESVLEATVKREPDGNEVEPVEVHEDAKA</sequence>
<dbReference type="AlphaFoldDB" id="A0A2K3QD32"/>
<feature type="region of interest" description="Disordered" evidence="1">
    <location>
        <begin position="132"/>
        <end position="268"/>
    </location>
</feature>
<gene>
    <name evidence="2" type="ORF">TCAP_04605</name>
</gene>
<dbReference type="STRING" id="45235.A0A2K3QD32"/>
<evidence type="ECO:0000313" key="2">
    <source>
        <dbReference type="EMBL" id="PNY25450.1"/>
    </source>
</evidence>
<dbReference type="Pfam" id="PF11489">
    <property type="entry name" value="Aim21"/>
    <property type="match status" value="1"/>
</dbReference>
<feature type="region of interest" description="Disordered" evidence="1">
    <location>
        <begin position="800"/>
        <end position="919"/>
    </location>
</feature>
<feature type="compositionally biased region" description="Low complexity" evidence="1">
    <location>
        <begin position="335"/>
        <end position="345"/>
    </location>
</feature>
<dbReference type="EMBL" id="NRSZ01000741">
    <property type="protein sequence ID" value="PNY25450.1"/>
    <property type="molecule type" value="Genomic_DNA"/>
</dbReference>
<feature type="compositionally biased region" description="Basic and acidic residues" evidence="1">
    <location>
        <begin position="259"/>
        <end position="268"/>
    </location>
</feature>
<reference evidence="2 3" key="1">
    <citation type="submission" date="2017-08" db="EMBL/GenBank/DDBJ databases">
        <title>Harnessing the power of phylogenomics to disentangle the directionality and signatures of interkingdom host jumping in the parasitic fungal genus Tolypocladium.</title>
        <authorList>
            <person name="Quandt C.A."/>
            <person name="Patterson W."/>
            <person name="Spatafora J.W."/>
        </authorList>
    </citation>
    <scope>NUCLEOTIDE SEQUENCE [LARGE SCALE GENOMIC DNA]</scope>
    <source>
        <strain evidence="2 3">CBS 113982</strain>
    </source>
</reference>
<feature type="compositionally biased region" description="Low complexity" evidence="1">
    <location>
        <begin position="630"/>
        <end position="639"/>
    </location>
</feature>
<feature type="compositionally biased region" description="Basic and acidic residues" evidence="1">
    <location>
        <begin position="653"/>
        <end position="666"/>
    </location>
</feature>